<gene>
    <name evidence="3" type="ORF">GA0070606_2661</name>
</gene>
<feature type="transmembrane region" description="Helical" evidence="2">
    <location>
        <begin position="39"/>
        <end position="62"/>
    </location>
</feature>
<evidence type="ECO:0000313" key="3">
    <source>
        <dbReference type="EMBL" id="SCL56763.1"/>
    </source>
</evidence>
<feature type="transmembrane region" description="Helical" evidence="2">
    <location>
        <begin position="139"/>
        <end position="156"/>
    </location>
</feature>
<reference evidence="4" key="1">
    <citation type="submission" date="2016-06" db="EMBL/GenBank/DDBJ databases">
        <authorList>
            <person name="Varghese N."/>
            <person name="Submissions Spin"/>
        </authorList>
    </citation>
    <scope>NUCLEOTIDE SEQUENCE [LARGE SCALE GENOMIC DNA]</scope>
    <source>
        <strain evidence="4">DSM 43903</strain>
    </source>
</reference>
<evidence type="ECO:0000313" key="4">
    <source>
        <dbReference type="Proteomes" id="UP000199001"/>
    </source>
</evidence>
<organism evidence="3 4">
    <name type="scientific">Micromonospora citrea</name>
    <dbReference type="NCBI Taxonomy" id="47855"/>
    <lineage>
        <taxon>Bacteria</taxon>
        <taxon>Bacillati</taxon>
        <taxon>Actinomycetota</taxon>
        <taxon>Actinomycetes</taxon>
        <taxon>Micromonosporales</taxon>
        <taxon>Micromonosporaceae</taxon>
        <taxon>Micromonospora</taxon>
    </lineage>
</organism>
<name>A0A1C6USD0_9ACTN</name>
<proteinExistence type="predicted"/>
<accession>A0A1C6USD0</accession>
<evidence type="ECO:0000256" key="2">
    <source>
        <dbReference type="SAM" id="Phobius"/>
    </source>
</evidence>
<dbReference type="EMBL" id="FMHZ01000002">
    <property type="protein sequence ID" value="SCL56763.1"/>
    <property type="molecule type" value="Genomic_DNA"/>
</dbReference>
<feature type="transmembrane region" description="Helical" evidence="2">
    <location>
        <begin position="113"/>
        <end position="133"/>
    </location>
</feature>
<evidence type="ECO:0000256" key="1">
    <source>
        <dbReference type="SAM" id="MobiDB-lite"/>
    </source>
</evidence>
<feature type="region of interest" description="Disordered" evidence="1">
    <location>
        <begin position="1"/>
        <end position="28"/>
    </location>
</feature>
<feature type="compositionally biased region" description="Pro residues" evidence="1">
    <location>
        <begin position="8"/>
        <end position="28"/>
    </location>
</feature>
<dbReference type="STRING" id="47855.GA0070606_2661"/>
<keyword evidence="2" id="KW-0812">Transmembrane</keyword>
<keyword evidence="2" id="KW-1133">Transmembrane helix</keyword>
<sequence>MPAQFPGTGPPSPPGAVPPHAGPSGAPVPPTAARRPITVVAAILLMVPTALTWLVAGVAFFVAMARSDGDGKVFLIVFAVLILALCLLLVAMTVGGMVLAWRRAGTAGLRTPATFTFGLFVVALVGLLVQGKLDFQPTMVTPLVVGGLSGVALALLKSRSARDWSGGDRR</sequence>
<protein>
    <submittedName>
        <fullName evidence="3">Uncharacterized protein</fullName>
    </submittedName>
</protein>
<dbReference type="Proteomes" id="UP000199001">
    <property type="component" value="Unassembled WGS sequence"/>
</dbReference>
<keyword evidence="4" id="KW-1185">Reference proteome</keyword>
<dbReference type="AlphaFoldDB" id="A0A1C6USD0"/>
<feature type="transmembrane region" description="Helical" evidence="2">
    <location>
        <begin position="74"/>
        <end position="101"/>
    </location>
</feature>
<keyword evidence="2" id="KW-0472">Membrane</keyword>